<dbReference type="EMBL" id="JAAXYO010000180">
    <property type="protein sequence ID" value="MBU2789024.1"/>
    <property type="molecule type" value="Genomic_DNA"/>
</dbReference>
<sequence>MTLSRLSLWPRERIAAHVLRSVLSYFLIACVVVLALLAIGQLTQILQQVASGQLPLQVVLQLLGLSVPTLLVTVLPLALFFAVYLVFSNLYRHNEMMAIHGAGIGLQKLFWGLLPSVFLLVLLEAGLALWWAPSSQQRLQDESARLAAAAAQALIHPGSFAHLPDGRVIYVGQGAGAKDRYQEIFIDLSQVGAPDYATAAFGEIQINHHGGVSLLLIDGRRYLGQPGQAGYKIWSFARYRVDLAAPRSEGSATSWTALSLPDLFARLGRPDQHAHALAELEWRIFWPLFLPIVVLLAVPLAYAEPRHPGRAGGVLLGILLLLGANNLLVALKENLIQGKIPPFPGLFWTWILLAGLATYLFYRRQADLPLLPAWMRGVAS</sequence>
<accession>A0AAE2YRR5</accession>
<dbReference type="GO" id="GO:0015920">
    <property type="term" value="P:lipopolysaccharide transport"/>
    <property type="evidence" value="ECO:0007669"/>
    <property type="project" value="TreeGrafter"/>
</dbReference>
<evidence type="ECO:0000256" key="1">
    <source>
        <dbReference type="ARBA" id="ARBA00004429"/>
    </source>
</evidence>
<dbReference type="PANTHER" id="PTHR33529">
    <property type="entry name" value="SLR0882 PROTEIN-RELATED"/>
    <property type="match status" value="1"/>
</dbReference>
<proteinExistence type="predicted"/>
<evidence type="ECO:0000256" key="2">
    <source>
        <dbReference type="ARBA" id="ARBA00014213"/>
    </source>
</evidence>
<evidence type="ECO:0000313" key="10">
    <source>
        <dbReference type="EMBL" id="MBU2789024.1"/>
    </source>
</evidence>
<evidence type="ECO:0000313" key="11">
    <source>
        <dbReference type="Proteomes" id="UP001197378"/>
    </source>
</evidence>
<organism evidence="10 11">
    <name type="scientific">Igneacidithiobacillus copahuensis</name>
    <dbReference type="NCBI Taxonomy" id="2724909"/>
    <lineage>
        <taxon>Bacteria</taxon>
        <taxon>Pseudomonadati</taxon>
        <taxon>Pseudomonadota</taxon>
        <taxon>Acidithiobacillia</taxon>
        <taxon>Acidithiobacillales</taxon>
        <taxon>Acidithiobacillaceae</taxon>
        <taxon>Igneacidithiobacillus</taxon>
    </lineage>
</organism>
<dbReference type="Proteomes" id="UP001197378">
    <property type="component" value="Unassembled WGS sequence"/>
</dbReference>
<gene>
    <name evidence="10" type="primary">lptF</name>
    <name evidence="10" type="ORF">HFQ13_12560</name>
</gene>
<comment type="caution">
    <text evidence="10">The sequence shown here is derived from an EMBL/GenBank/DDBJ whole genome shotgun (WGS) entry which is preliminary data.</text>
</comment>
<dbReference type="NCBIfam" id="TIGR04407">
    <property type="entry name" value="LptF_YjgP"/>
    <property type="match status" value="1"/>
</dbReference>
<feature type="transmembrane region" description="Helical" evidence="9">
    <location>
        <begin position="284"/>
        <end position="302"/>
    </location>
</feature>
<evidence type="ECO:0000256" key="8">
    <source>
        <dbReference type="ARBA" id="ARBA00023136"/>
    </source>
</evidence>
<dbReference type="GO" id="GO:0043190">
    <property type="term" value="C:ATP-binding cassette (ABC) transporter complex"/>
    <property type="evidence" value="ECO:0007669"/>
    <property type="project" value="InterPro"/>
</dbReference>
<feature type="transmembrane region" description="Helical" evidence="9">
    <location>
        <begin position="314"/>
        <end position="331"/>
    </location>
</feature>
<feature type="transmembrane region" description="Helical" evidence="9">
    <location>
        <begin position="62"/>
        <end position="87"/>
    </location>
</feature>
<keyword evidence="6 9" id="KW-0812">Transmembrane</keyword>
<feature type="transmembrane region" description="Helical" evidence="9">
    <location>
        <begin position="21"/>
        <end position="42"/>
    </location>
</feature>
<keyword evidence="4" id="KW-1003">Cell membrane</keyword>
<reference evidence="10" key="1">
    <citation type="journal article" date="2021" name="ISME J.">
        <title>Genomic evolution of the class Acidithiobacillia: deep-branching Proteobacteria living in extreme acidic conditions.</title>
        <authorList>
            <person name="Moya-Beltran A."/>
            <person name="Beard S."/>
            <person name="Rojas-Villalobos C."/>
            <person name="Issotta F."/>
            <person name="Gallardo Y."/>
            <person name="Ulloa R."/>
            <person name="Giaveno A."/>
            <person name="Degli Esposti M."/>
            <person name="Johnson D.B."/>
            <person name="Quatrini R."/>
        </authorList>
    </citation>
    <scope>NUCLEOTIDE SEQUENCE</scope>
    <source>
        <strain evidence="10">VAN18-1</strain>
    </source>
</reference>
<keyword evidence="3" id="KW-0813">Transport</keyword>
<keyword evidence="11" id="KW-1185">Reference proteome</keyword>
<evidence type="ECO:0000256" key="3">
    <source>
        <dbReference type="ARBA" id="ARBA00022448"/>
    </source>
</evidence>
<evidence type="ECO:0000256" key="5">
    <source>
        <dbReference type="ARBA" id="ARBA00022519"/>
    </source>
</evidence>
<evidence type="ECO:0000256" key="4">
    <source>
        <dbReference type="ARBA" id="ARBA00022475"/>
    </source>
</evidence>
<feature type="transmembrane region" description="Helical" evidence="9">
    <location>
        <begin position="343"/>
        <end position="362"/>
    </location>
</feature>
<dbReference type="InterPro" id="IPR030922">
    <property type="entry name" value="LptF"/>
</dbReference>
<keyword evidence="7 9" id="KW-1133">Transmembrane helix</keyword>
<dbReference type="RefSeq" id="WP_215870999.1">
    <property type="nucleotide sequence ID" value="NZ_JAAXYO010000180.1"/>
</dbReference>
<dbReference type="InterPro" id="IPR005495">
    <property type="entry name" value="LptG/LptF_permease"/>
</dbReference>
<keyword evidence="5" id="KW-0997">Cell inner membrane</keyword>
<evidence type="ECO:0000256" key="6">
    <source>
        <dbReference type="ARBA" id="ARBA00022692"/>
    </source>
</evidence>
<dbReference type="AlphaFoldDB" id="A0AAE2YRR5"/>
<dbReference type="Pfam" id="PF03739">
    <property type="entry name" value="LptF_LptG"/>
    <property type="match status" value="1"/>
</dbReference>
<dbReference type="PANTHER" id="PTHR33529:SF7">
    <property type="entry name" value="LIPOPOLYSACCHARIDE EXPORT SYSTEM PERMEASE PROTEIN LPTF"/>
    <property type="match status" value="1"/>
</dbReference>
<protein>
    <recommendedName>
        <fullName evidence="2">Lipopolysaccharide export system permease protein LptF</fullName>
    </recommendedName>
</protein>
<dbReference type="GO" id="GO:0055085">
    <property type="term" value="P:transmembrane transport"/>
    <property type="evidence" value="ECO:0007669"/>
    <property type="project" value="InterPro"/>
</dbReference>
<evidence type="ECO:0000256" key="7">
    <source>
        <dbReference type="ARBA" id="ARBA00022989"/>
    </source>
</evidence>
<comment type="subcellular location">
    <subcellularLocation>
        <location evidence="1">Cell inner membrane</location>
        <topology evidence="1">Multi-pass membrane protein</topology>
    </subcellularLocation>
</comment>
<feature type="transmembrane region" description="Helical" evidence="9">
    <location>
        <begin position="108"/>
        <end position="132"/>
    </location>
</feature>
<name>A0AAE2YRR5_9PROT</name>
<evidence type="ECO:0000256" key="9">
    <source>
        <dbReference type="SAM" id="Phobius"/>
    </source>
</evidence>
<keyword evidence="8 9" id="KW-0472">Membrane</keyword>